<keyword evidence="3" id="KW-0479">Metal-binding</keyword>
<evidence type="ECO:0000256" key="2">
    <source>
        <dbReference type="ARBA" id="ARBA00008779"/>
    </source>
</evidence>
<feature type="region of interest" description="Disordered" evidence="7">
    <location>
        <begin position="473"/>
        <end position="499"/>
    </location>
</feature>
<protein>
    <submittedName>
        <fullName evidence="10">Arylsulfatase A</fullName>
    </submittedName>
</protein>
<dbReference type="CDD" id="cd16030">
    <property type="entry name" value="iduronate-2-sulfatase"/>
    <property type="match status" value="1"/>
</dbReference>
<dbReference type="InterPro" id="IPR000917">
    <property type="entry name" value="Sulfatase_N"/>
</dbReference>
<dbReference type="AlphaFoldDB" id="A0A1I0GZ39"/>
<evidence type="ECO:0000256" key="8">
    <source>
        <dbReference type="SAM" id="SignalP"/>
    </source>
</evidence>
<dbReference type="SUPFAM" id="SSF53649">
    <property type="entry name" value="Alkaline phosphatase-like"/>
    <property type="match status" value="1"/>
</dbReference>
<dbReference type="PANTHER" id="PTHR45953:SF1">
    <property type="entry name" value="IDURONATE 2-SULFATASE"/>
    <property type="match status" value="1"/>
</dbReference>
<comment type="similarity">
    <text evidence="2">Belongs to the sulfatase family.</text>
</comment>
<keyword evidence="6" id="KW-0106">Calcium</keyword>
<keyword evidence="11" id="KW-1185">Reference proteome</keyword>
<accession>A0A1I0GZ39</accession>
<evidence type="ECO:0000259" key="9">
    <source>
        <dbReference type="Pfam" id="PF00884"/>
    </source>
</evidence>
<dbReference type="Pfam" id="PF00884">
    <property type="entry name" value="Sulfatase"/>
    <property type="match status" value="1"/>
</dbReference>
<keyword evidence="4 8" id="KW-0732">Signal</keyword>
<reference evidence="10 11" key="1">
    <citation type="submission" date="2016-10" db="EMBL/GenBank/DDBJ databases">
        <authorList>
            <person name="de Groot N.N."/>
        </authorList>
    </citation>
    <scope>NUCLEOTIDE SEQUENCE [LARGE SCALE GENOMIC DNA]</scope>
    <source>
        <strain evidence="10 11">DSM 19706</strain>
    </source>
</reference>
<feature type="chain" id="PRO_5011520434" evidence="8">
    <location>
        <begin position="23"/>
        <end position="499"/>
    </location>
</feature>
<feature type="signal peptide" evidence="8">
    <location>
        <begin position="1"/>
        <end position="22"/>
    </location>
</feature>
<dbReference type="Gene3D" id="3.40.720.10">
    <property type="entry name" value="Alkaline Phosphatase, subunit A"/>
    <property type="match status" value="1"/>
</dbReference>
<sequence>MNKIFIFFTVCLLLLGSAGADAQEKQSKEQPNFVFIAIDDLNDWLGYMGGHPQAMTPNIDALAQQGSAFTNAHSVSPGCSPSRNALLYGVEPFNSGLYPFYEHDIHKQLKEKYVSLPQFLKENGYNTFGAGKIHHGPEKGEVEWTDYLEVEKFAKTFAEGKGFHDNSKSSFRPVTNPFEQLPDYQVTSYGVDIVSKKHDKPFFAAIGIVKPHLPFDCPVQFYDALPDAIEAPAMLANDLDDIGPEGNSMRRVGDDNKFRKNKQWESVRRAYLSCISWVDHNVGRLMKAIAEGPNADNTVVVLWSDHGFHLGEKRTFRKFTLWEEASRVPFIIYDSRKANQAQQNVNQAVTLINVYRTLADYAGLQAPEYVDGFSLLPQLNDPEAPMAKPAISTWGRGNYSVRTKGWRLIRYFDGFIELYHNQQDPNEWHNVAGDPKYQSKKQELLALLPAHEAPIVEEYIADWSLYGADKARLKKSGKKDGNKKDKKKEKKKKNKNKQN</sequence>
<evidence type="ECO:0000256" key="1">
    <source>
        <dbReference type="ARBA" id="ARBA00001913"/>
    </source>
</evidence>
<keyword evidence="5" id="KW-0378">Hydrolase</keyword>
<gene>
    <name evidence="10" type="ORF">SAMN05660429_02607</name>
</gene>
<dbReference type="STRING" id="349064.SAMN05660429_02607"/>
<evidence type="ECO:0000313" key="10">
    <source>
        <dbReference type="EMBL" id="SET75630.1"/>
    </source>
</evidence>
<dbReference type="RefSeq" id="WP_245732138.1">
    <property type="nucleotide sequence ID" value="NZ_AP027363.1"/>
</dbReference>
<evidence type="ECO:0000256" key="7">
    <source>
        <dbReference type="SAM" id="MobiDB-lite"/>
    </source>
</evidence>
<evidence type="ECO:0000313" key="11">
    <source>
        <dbReference type="Proteomes" id="UP000199308"/>
    </source>
</evidence>
<name>A0A1I0GZ39_THASX</name>
<dbReference type="GO" id="GO:0046872">
    <property type="term" value="F:metal ion binding"/>
    <property type="evidence" value="ECO:0007669"/>
    <property type="project" value="UniProtKB-KW"/>
</dbReference>
<feature type="domain" description="Sulfatase N-terminal" evidence="9">
    <location>
        <begin position="31"/>
        <end position="363"/>
    </location>
</feature>
<evidence type="ECO:0000256" key="6">
    <source>
        <dbReference type="ARBA" id="ARBA00022837"/>
    </source>
</evidence>
<comment type="cofactor">
    <cofactor evidence="1">
        <name>Ca(2+)</name>
        <dbReference type="ChEBI" id="CHEBI:29108"/>
    </cofactor>
</comment>
<dbReference type="GO" id="GO:0004423">
    <property type="term" value="F:iduronate-2-sulfatase activity"/>
    <property type="evidence" value="ECO:0007669"/>
    <property type="project" value="InterPro"/>
</dbReference>
<dbReference type="InterPro" id="IPR035874">
    <property type="entry name" value="IDS"/>
</dbReference>
<feature type="compositionally biased region" description="Basic residues" evidence="7">
    <location>
        <begin position="484"/>
        <end position="499"/>
    </location>
</feature>
<dbReference type="EMBL" id="FOHK01000013">
    <property type="protein sequence ID" value="SET75630.1"/>
    <property type="molecule type" value="Genomic_DNA"/>
</dbReference>
<dbReference type="InterPro" id="IPR017850">
    <property type="entry name" value="Alkaline_phosphatase_core_sf"/>
</dbReference>
<dbReference type="GO" id="GO:0005737">
    <property type="term" value="C:cytoplasm"/>
    <property type="evidence" value="ECO:0007669"/>
    <property type="project" value="TreeGrafter"/>
</dbReference>
<dbReference type="PANTHER" id="PTHR45953">
    <property type="entry name" value="IDURONATE 2-SULFATASE"/>
    <property type="match status" value="1"/>
</dbReference>
<evidence type="ECO:0000256" key="4">
    <source>
        <dbReference type="ARBA" id="ARBA00022729"/>
    </source>
</evidence>
<organism evidence="10 11">
    <name type="scientific">Thalassotalea agarivorans</name>
    <name type="common">Thalassomonas agarivorans</name>
    <dbReference type="NCBI Taxonomy" id="349064"/>
    <lineage>
        <taxon>Bacteria</taxon>
        <taxon>Pseudomonadati</taxon>
        <taxon>Pseudomonadota</taxon>
        <taxon>Gammaproteobacteria</taxon>
        <taxon>Alteromonadales</taxon>
        <taxon>Colwelliaceae</taxon>
        <taxon>Thalassotalea</taxon>
    </lineage>
</organism>
<proteinExistence type="inferred from homology"/>
<evidence type="ECO:0000256" key="5">
    <source>
        <dbReference type="ARBA" id="ARBA00022801"/>
    </source>
</evidence>
<evidence type="ECO:0000256" key="3">
    <source>
        <dbReference type="ARBA" id="ARBA00022723"/>
    </source>
</evidence>
<dbReference type="Proteomes" id="UP000199308">
    <property type="component" value="Unassembled WGS sequence"/>
</dbReference>